<evidence type="ECO:0000256" key="17">
    <source>
        <dbReference type="RuleBase" id="RU004460"/>
    </source>
</evidence>
<dbReference type="SMART" id="SM00475">
    <property type="entry name" value="53EXOc"/>
    <property type="match status" value="1"/>
</dbReference>
<evidence type="ECO:0000256" key="8">
    <source>
        <dbReference type="ARBA" id="ARBA00022722"/>
    </source>
</evidence>
<dbReference type="Gene3D" id="1.10.150.20">
    <property type="entry name" value="5' to 3' exonuclease, C-terminal subdomain"/>
    <property type="match status" value="2"/>
</dbReference>
<dbReference type="SMART" id="SM00474">
    <property type="entry name" value="35EXOc"/>
    <property type="match status" value="1"/>
</dbReference>
<dbReference type="InterPro" id="IPR012337">
    <property type="entry name" value="RNaseH-like_sf"/>
</dbReference>
<dbReference type="InterPro" id="IPR002298">
    <property type="entry name" value="DNA_polymerase_A"/>
</dbReference>
<comment type="similarity">
    <text evidence="1 17">Belongs to the DNA polymerase type-A family.</text>
</comment>
<dbReference type="CDD" id="cd08637">
    <property type="entry name" value="DNA_pol_A_pol_I_C"/>
    <property type="match status" value="1"/>
</dbReference>
<dbReference type="Gene3D" id="3.30.70.370">
    <property type="match status" value="1"/>
</dbReference>
<feature type="domain" description="DNA-directed DNA polymerase family A palm" evidence="20">
    <location>
        <begin position="634"/>
        <end position="841"/>
    </location>
</feature>
<dbReference type="InterPro" id="IPR018320">
    <property type="entry name" value="DNA_polymerase_1"/>
</dbReference>
<dbReference type="InterPro" id="IPR001098">
    <property type="entry name" value="DNA-dir_DNA_pol_A_palm_dom"/>
</dbReference>
<evidence type="ECO:0000256" key="12">
    <source>
        <dbReference type="ARBA" id="ARBA00022932"/>
    </source>
</evidence>
<dbReference type="InterPro" id="IPR036397">
    <property type="entry name" value="RNaseH_sf"/>
</dbReference>
<keyword evidence="14 17" id="KW-0234">DNA repair</keyword>
<keyword evidence="11" id="KW-0269">Exonuclease</keyword>
<evidence type="ECO:0000256" key="15">
    <source>
        <dbReference type="ARBA" id="ARBA00049244"/>
    </source>
</evidence>
<dbReference type="Pfam" id="PF22619">
    <property type="entry name" value="DNA_polI_exo1"/>
    <property type="match status" value="1"/>
</dbReference>
<dbReference type="CDD" id="cd06140">
    <property type="entry name" value="DNA_polA_I_Bacillus_like_exo"/>
    <property type="match status" value="1"/>
</dbReference>
<dbReference type="SMART" id="SM00482">
    <property type="entry name" value="POLAc"/>
    <property type="match status" value="1"/>
</dbReference>
<dbReference type="FunFam" id="1.20.1060.10:FF:000001">
    <property type="entry name" value="DNA polymerase I"/>
    <property type="match status" value="1"/>
</dbReference>
<dbReference type="PROSITE" id="PS00447">
    <property type="entry name" value="DNA_POLYMERASE_A"/>
    <property type="match status" value="1"/>
</dbReference>
<evidence type="ECO:0000313" key="21">
    <source>
        <dbReference type="EMBL" id="MDH5160433.1"/>
    </source>
</evidence>
<evidence type="ECO:0000259" key="20">
    <source>
        <dbReference type="SMART" id="SM00482"/>
    </source>
</evidence>
<dbReference type="Gene3D" id="1.20.1060.10">
    <property type="entry name" value="Taq DNA Polymerase, Chain T, domain 4"/>
    <property type="match status" value="1"/>
</dbReference>
<keyword evidence="10" id="KW-0378">Hydrolase</keyword>
<protein>
    <recommendedName>
        <fullName evidence="4 16">DNA polymerase I</fullName>
        <ecNumber evidence="3 16">2.7.7.7</ecNumber>
    </recommendedName>
</protein>
<dbReference type="InterPro" id="IPR002421">
    <property type="entry name" value="5-3_exonuclease"/>
</dbReference>
<accession>A0AAW6SSZ9</accession>
<dbReference type="FunFam" id="3.40.50.1010:FF:000001">
    <property type="entry name" value="DNA polymerase I"/>
    <property type="match status" value="1"/>
</dbReference>
<dbReference type="InterPro" id="IPR020045">
    <property type="entry name" value="DNA_polI_H3TH"/>
</dbReference>
<dbReference type="InterPro" id="IPR020046">
    <property type="entry name" value="5-3_exonucl_a-hlix_arch_N"/>
</dbReference>
<dbReference type="Gene3D" id="3.30.420.10">
    <property type="entry name" value="Ribonuclease H-like superfamily/Ribonuclease H"/>
    <property type="match status" value="1"/>
</dbReference>
<dbReference type="AlphaFoldDB" id="A0AAW6SSZ9"/>
<dbReference type="GO" id="GO:0003887">
    <property type="term" value="F:DNA-directed DNA polymerase activity"/>
    <property type="evidence" value="ECO:0007669"/>
    <property type="project" value="UniProtKB-UniRule"/>
</dbReference>
<evidence type="ECO:0000256" key="5">
    <source>
        <dbReference type="ARBA" id="ARBA00022679"/>
    </source>
</evidence>
<dbReference type="GO" id="GO:0006261">
    <property type="term" value="P:DNA-templated DNA replication"/>
    <property type="evidence" value="ECO:0007669"/>
    <property type="project" value="UniProtKB-UniRule"/>
</dbReference>
<dbReference type="Gene3D" id="3.40.50.1010">
    <property type="entry name" value="5'-nuclease"/>
    <property type="match status" value="1"/>
</dbReference>
<dbReference type="InterPro" id="IPR043502">
    <property type="entry name" value="DNA/RNA_pol_sf"/>
</dbReference>
<dbReference type="InterPro" id="IPR036279">
    <property type="entry name" value="5-3_exonuclease_C_sf"/>
</dbReference>
<dbReference type="SMART" id="SM00279">
    <property type="entry name" value="HhH2"/>
    <property type="match status" value="1"/>
</dbReference>
<evidence type="ECO:0000256" key="7">
    <source>
        <dbReference type="ARBA" id="ARBA00022705"/>
    </source>
</evidence>
<dbReference type="PANTHER" id="PTHR10133">
    <property type="entry name" value="DNA POLYMERASE I"/>
    <property type="match status" value="1"/>
</dbReference>
<evidence type="ECO:0000256" key="4">
    <source>
        <dbReference type="ARBA" id="ARBA00020311"/>
    </source>
</evidence>
<dbReference type="SUPFAM" id="SSF88723">
    <property type="entry name" value="PIN domain-like"/>
    <property type="match status" value="1"/>
</dbReference>
<evidence type="ECO:0000256" key="16">
    <source>
        <dbReference type="NCBIfam" id="TIGR00593"/>
    </source>
</evidence>
<organism evidence="21 22">
    <name type="scientific">Heyndrickxia oleronia</name>
    <dbReference type="NCBI Taxonomy" id="38875"/>
    <lineage>
        <taxon>Bacteria</taxon>
        <taxon>Bacillati</taxon>
        <taxon>Bacillota</taxon>
        <taxon>Bacilli</taxon>
        <taxon>Bacillales</taxon>
        <taxon>Bacillaceae</taxon>
        <taxon>Heyndrickxia</taxon>
    </lineage>
</organism>
<dbReference type="NCBIfam" id="TIGR00593">
    <property type="entry name" value="pola"/>
    <property type="match status" value="1"/>
</dbReference>
<evidence type="ECO:0000259" key="19">
    <source>
        <dbReference type="SMART" id="SM00475"/>
    </source>
</evidence>
<dbReference type="InterPro" id="IPR029060">
    <property type="entry name" value="PIN-like_dom_sf"/>
</dbReference>
<keyword evidence="9 17" id="KW-0227">DNA damage</keyword>
<dbReference type="CDD" id="cd09859">
    <property type="entry name" value="PIN_53EXO"/>
    <property type="match status" value="1"/>
</dbReference>
<dbReference type="Pfam" id="PF02739">
    <property type="entry name" value="5_3_exonuc_N"/>
    <property type="match status" value="1"/>
</dbReference>
<dbReference type="FunFam" id="1.10.150.20:FF:000003">
    <property type="entry name" value="DNA polymerase I"/>
    <property type="match status" value="1"/>
</dbReference>
<dbReference type="GO" id="GO:0006302">
    <property type="term" value="P:double-strand break repair"/>
    <property type="evidence" value="ECO:0007669"/>
    <property type="project" value="TreeGrafter"/>
</dbReference>
<keyword evidence="7 17" id="KW-0235">DNA replication</keyword>
<dbReference type="EMBL" id="JAROYP010000002">
    <property type="protein sequence ID" value="MDH5160433.1"/>
    <property type="molecule type" value="Genomic_DNA"/>
</dbReference>
<evidence type="ECO:0000256" key="9">
    <source>
        <dbReference type="ARBA" id="ARBA00022763"/>
    </source>
</evidence>
<evidence type="ECO:0000256" key="3">
    <source>
        <dbReference type="ARBA" id="ARBA00012417"/>
    </source>
</evidence>
<keyword evidence="8" id="KW-0540">Nuclease</keyword>
<feature type="domain" description="3'-5' exonuclease" evidence="18">
    <location>
        <begin position="302"/>
        <end position="467"/>
    </location>
</feature>
<dbReference type="EC" id="2.7.7.7" evidence="3 16"/>
<dbReference type="FunFam" id="1.10.150.20:FF:000002">
    <property type="entry name" value="DNA polymerase I"/>
    <property type="match status" value="1"/>
</dbReference>
<evidence type="ECO:0000256" key="14">
    <source>
        <dbReference type="ARBA" id="ARBA00023204"/>
    </source>
</evidence>
<dbReference type="InterPro" id="IPR002562">
    <property type="entry name" value="3'-5'_exonuclease_dom"/>
</dbReference>
<dbReference type="GO" id="GO:0008408">
    <property type="term" value="F:3'-5' exonuclease activity"/>
    <property type="evidence" value="ECO:0007669"/>
    <property type="project" value="InterPro"/>
</dbReference>
<sequence length="877" mass="99844">MEKKLILIDGNSIAYRAFFALPLLNNDKGIHTNAIYGFTTMLMKILNEEKPSHLLVAFDAGKTTFRHNTFKEYKGTRQKTPPELSEQFPFIRELLDAYGIKRYELENYEADDIIGTLSLQAEKDGFEVKVISGDKDLTQLSSEHTTVCITKKGITEIEEYTPEHIKERYGLTPEQIIDMKGLMGDSSDNIPGIPGVGEKTAIKLLKEYETVENLLQSIDQVSGKKLKEKIEEYQDQAIMSKKLATITREAPVTISVDETAYENSNDEKLVTLFKELGFNSLIDKLDVKQNTEQKEEFDKLEYQIIEEITDELFTYESALYLEIFEENYHTGEIIGLSICNENGVFYLPAKIALSSSAFKKWAQDETKKKFVYDGKAAVVALRRFGVELKGIDFDLLIASYLLNPSETVEDFASVAKRHGYNMVHSDEEVFGKGVKRKVPEENILADHVVRKAVGIASLVNSCLEELEKNDQLELFTELELPLSFILADMESTGIMVNIDRLKQMGEELTERLQSIEEKVFELAGESFNINSPKQLGVILFEKLGLPVYKKTKTGYSTSADVLEKLESEHEIVKEILHYRQLGKLQSTYIEGLLKVVHLDNSRIHTRYNQVLAQTGRLSSVDPNLQNIPIRLEEGRKLRQAFIPTEQDWFIFSADYSQVELRVLAHIAGDKKLIEAFNEDMDIHTKTAMDVFHVKKDEVTNNMRRQAKAVNFGIVYGISDYGLSQNLGITRKEAGKFIERYFASYPGVKDFMTDIVQDAKQKGYVSTILKRRRYIPEITSRNFNIRSFAERTAMNTPIQGSAADIIKKAMIDMAARLKQENLQARLLLQVHDELIFEAPSNEIDILKKIVPEVMENAVQLVVPLKVDYAYGPTWFDAK</sequence>
<dbReference type="InterPro" id="IPR019760">
    <property type="entry name" value="DNA-dir_DNA_pol_A_CS"/>
</dbReference>
<dbReference type="NCBIfam" id="NF004397">
    <property type="entry name" value="PRK05755.1"/>
    <property type="match status" value="1"/>
</dbReference>
<keyword evidence="13 17" id="KW-0238">DNA-binding</keyword>
<feature type="domain" description="5'-3' exonuclease" evidence="19">
    <location>
        <begin position="3"/>
        <end position="262"/>
    </location>
</feature>
<evidence type="ECO:0000256" key="1">
    <source>
        <dbReference type="ARBA" id="ARBA00007705"/>
    </source>
</evidence>
<dbReference type="GO" id="GO:0003677">
    <property type="term" value="F:DNA binding"/>
    <property type="evidence" value="ECO:0007669"/>
    <property type="project" value="UniProtKB-UniRule"/>
</dbReference>
<comment type="caution">
    <text evidence="21">The sequence shown here is derived from an EMBL/GenBank/DDBJ whole genome shotgun (WGS) entry which is preliminary data.</text>
</comment>
<dbReference type="RefSeq" id="WP_280616069.1">
    <property type="nucleotide sequence ID" value="NZ_JAROYP010000002.1"/>
</dbReference>
<name>A0AAW6SSZ9_9BACI</name>
<dbReference type="PRINTS" id="PR00868">
    <property type="entry name" value="DNAPOLI"/>
</dbReference>
<dbReference type="InterPro" id="IPR008918">
    <property type="entry name" value="HhH2"/>
</dbReference>
<gene>
    <name evidence="17 21" type="primary">polA</name>
    <name evidence="21" type="ORF">P5X88_05750</name>
</gene>
<evidence type="ECO:0000313" key="22">
    <source>
        <dbReference type="Proteomes" id="UP001159179"/>
    </source>
</evidence>
<dbReference type="SUPFAM" id="SSF53098">
    <property type="entry name" value="Ribonuclease H-like"/>
    <property type="match status" value="1"/>
</dbReference>
<keyword evidence="5 17" id="KW-0808">Transferase</keyword>
<dbReference type="InterPro" id="IPR054690">
    <property type="entry name" value="DNA_polI_exonuclease"/>
</dbReference>
<dbReference type="Pfam" id="PF01367">
    <property type="entry name" value="5_3_exonuc"/>
    <property type="match status" value="1"/>
</dbReference>
<evidence type="ECO:0000256" key="2">
    <source>
        <dbReference type="ARBA" id="ARBA00011541"/>
    </source>
</evidence>
<keyword evidence="12 17" id="KW-0239">DNA-directed DNA polymerase</keyword>
<proteinExistence type="inferred from homology"/>
<keyword evidence="6 17" id="KW-0548">Nucleotidyltransferase</keyword>
<dbReference type="SUPFAM" id="SSF56672">
    <property type="entry name" value="DNA/RNA polymerases"/>
    <property type="match status" value="1"/>
</dbReference>
<dbReference type="Proteomes" id="UP001159179">
    <property type="component" value="Unassembled WGS sequence"/>
</dbReference>
<evidence type="ECO:0000256" key="10">
    <source>
        <dbReference type="ARBA" id="ARBA00022801"/>
    </source>
</evidence>
<evidence type="ECO:0000259" key="18">
    <source>
        <dbReference type="SMART" id="SM00474"/>
    </source>
</evidence>
<dbReference type="SUPFAM" id="SSF47807">
    <property type="entry name" value="5' to 3' exonuclease, C-terminal subdomain"/>
    <property type="match status" value="1"/>
</dbReference>
<comment type="subunit">
    <text evidence="2 17">Single-chain monomer with multiple functions.</text>
</comment>
<evidence type="ECO:0000256" key="6">
    <source>
        <dbReference type="ARBA" id="ARBA00022695"/>
    </source>
</evidence>
<dbReference type="Pfam" id="PF00476">
    <property type="entry name" value="DNA_pol_A"/>
    <property type="match status" value="1"/>
</dbReference>
<comment type="catalytic activity">
    <reaction evidence="15 17">
        <text>DNA(n) + a 2'-deoxyribonucleoside 5'-triphosphate = DNA(n+1) + diphosphate</text>
        <dbReference type="Rhea" id="RHEA:22508"/>
        <dbReference type="Rhea" id="RHEA-COMP:17339"/>
        <dbReference type="Rhea" id="RHEA-COMP:17340"/>
        <dbReference type="ChEBI" id="CHEBI:33019"/>
        <dbReference type="ChEBI" id="CHEBI:61560"/>
        <dbReference type="ChEBI" id="CHEBI:173112"/>
        <dbReference type="EC" id="2.7.7.7"/>
    </reaction>
</comment>
<evidence type="ECO:0000256" key="13">
    <source>
        <dbReference type="ARBA" id="ARBA00023125"/>
    </source>
</evidence>
<evidence type="ECO:0000256" key="11">
    <source>
        <dbReference type="ARBA" id="ARBA00022839"/>
    </source>
</evidence>
<dbReference type="CDD" id="cd09898">
    <property type="entry name" value="H3TH_53EXO"/>
    <property type="match status" value="1"/>
</dbReference>
<reference evidence="21" key="1">
    <citation type="submission" date="2023-03" db="EMBL/GenBank/DDBJ databases">
        <title>Bacterial isolates from washroom surfaces on a university campus.</title>
        <authorList>
            <person name="Holman D.B."/>
            <person name="Gzyl K.E."/>
            <person name="Taheri A.E."/>
        </authorList>
    </citation>
    <scope>NUCLEOTIDE SEQUENCE</scope>
    <source>
        <strain evidence="21">RD03</strain>
    </source>
</reference>
<dbReference type="GO" id="GO:0008409">
    <property type="term" value="F:5'-3' exonuclease activity"/>
    <property type="evidence" value="ECO:0007669"/>
    <property type="project" value="InterPro"/>
</dbReference>
<dbReference type="PANTHER" id="PTHR10133:SF27">
    <property type="entry name" value="DNA POLYMERASE NU"/>
    <property type="match status" value="1"/>
</dbReference>